<evidence type="ECO:0000313" key="7">
    <source>
        <dbReference type="Proteomes" id="UP001595444"/>
    </source>
</evidence>
<dbReference type="Gene3D" id="3.40.190.290">
    <property type="match status" value="1"/>
</dbReference>
<keyword evidence="3" id="KW-0238">DNA-binding</keyword>
<comment type="similarity">
    <text evidence="1">Belongs to the LysR transcriptional regulatory family.</text>
</comment>
<comment type="caution">
    <text evidence="6">The sequence shown here is derived from an EMBL/GenBank/DDBJ whole genome shotgun (WGS) entry which is preliminary data.</text>
</comment>
<dbReference type="Pfam" id="PF03466">
    <property type="entry name" value="LysR_substrate"/>
    <property type="match status" value="1"/>
</dbReference>
<gene>
    <name evidence="6" type="ORF">ACFOKA_09350</name>
</gene>
<sequence length="303" mass="33052">MDIEELHTFIEVARIASISATARRLGVAKSIVSRRLLKLENELGVQLLLRTTRGVTLTEAGATFQDHAMKIVNEIDTARERILPTGELCGSLRIAMPLTFGPDQFAPVLAQLAQTHPQLSIYSSYTDRHIDLTAEGFDCAIRLGHLKDSNLIAKRIGPIYGTLVASPAYIQEHGAPETPEELITDHQALMQGTESWKFIRDGQIISVNPQGRFKADNGTALLAAATAGLGVAYLPDGLIYECLTSGTLVPVMKRYPVPPSGAYIVRPPGQHPSRKIKALTDIFIKFFEQSPHLACDASNETAE</sequence>
<dbReference type="Pfam" id="PF00126">
    <property type="entry name" value="HTH_1"/>
    <property type="match status" value="1"/>
</dbReference>
<dbReference type="InterPro" id="IPR058163">
    <property type="entry name" value="LysR-type_TF_proteobact-type"/>
</dbReference>
<dbReference type="SUPFAM" id="SSF46785">
    <property type="entry name" value="Winged helix' DNA-binding domain"/>
    <property type="match status" value="1"/>
</dbReference>
<evidence type="ECO:0000313" key="6">
    <source>
        <dbReference type="EMBL" id="MFC3052111.1"/>
    </source>
</evidence>
<dbReference type="Proteomes" id="UP001595444">
    <property type="component" value="Unassembled WGS sequence"/>
</dbReference>
<proteinExistence type="inferred from homology"/>
<dbReference type="InterPro" id="IPR036390">
    <property type="entry name" value="WH_DNA-bd_sf"/>
</dbReference>
<evidence type="ECO:0000259" key="5">
    <source>
        <dbReference type="PROSITE" id="PS50931"/>
    </source>
</evidence>
<dbReference type="PROSITE" id="PS50931">
    <property type="entry name" value="HTH_LYSR"/>
    <property type="match status" value="1"/>
</dbReference>
<dbReference type="InterPro" id="IPR005119">
    <property type="entry name" value="LysR_subst-bd"/>
</dbReference>
<accession>A0ABV7D5C9</accession>
<evidence type="ECO:0000256" key="3">
    <source>
        <dbReference type="ARBA" id="ARBA00023125"/>
    </source>
</evidence>
<protein>
    <submittedName>
        <fullName evidence="6">LysR family transcriptional regulator</fullName>
    </submittedName>
</protein>
<dbReference type="PANTHER" id="PTHR30537:SF5">
    <property type="entry name" value="HTH-TYPE TRANSCRIPTIONAL ACTIVATOR TTDR-RELATED"/>
    <property type="match status" value="1"/>
</dbReference>
<reference evidence="7" key="1">
    <citation type="journal article" date="2019" name="Int. J. Syst. Evol. Microbiol.">
        <title>The Global Catalogue of Microorganisms (GCM) 10K type strain sequencing project: providing services to taxonomists for standard genome sequencing and annotation.</title>
        <authorList>
            <consortium name="The Broad Institute Genomics Platform"/>
            <consortium name="The Broad Institute Genome Sequencing Center for Infectious Disease"/>
            <person name="Wu L."/>
            <person name="Ma J."/>
        </authorList>
    </citation>
    <scope>NUCLEOTIDE SEQUENCE [LARGE SCALE GENOMIC DNA]</scope>
    <source>
        <strain evidence="7">KCTC 62164</strain>
    </source>
</reference>
<dbReference type="InterPro" id="IPR000847">
    <property type="entry name" value="LysR_HTH_N"/>
</dbReference>
<keyword evidence="4" id="KW-0804">Transcription</keyword>
<feature type="domain" description="HTH lysR-type" evidence="5">
    <location>
        <begin position="1"/>
        <end position="58"/>
    </location>
</feature>
<dbReference type="RefSeq" id="WP_194214585.1">
    <property type="nucleotide sequence ID" value="NZ_CP061205.1"/>
</dbReference>
<evidence type="ECO:0000256" key="1">
    <source>
        <dbReference type="ARBA" id="ARBA00009437"/>
    </source>
</evidence>
<keyword evidence="7" id="KW-1185">Reference proteome</keyword>
<dbReference type="Gene3D" id="1.10.10.10">
    <property type="entry name" value="Winged helix-like DNA-binding domain superfamily/Winged helix DNA-binding domain"/>
    <property type="match status" value="1"/>
</dbReference>
<name>A0ABV7D5C9_9PROT</name>
<dbReference type="PANTHER" id="PTHR30537">
    <property type="entry name" value="HTH-TYPE TRANSCRIPTIONAL REGULATOR"/>
    <property type="match status" value="1"/>
</dbReference>
<evidence type="ECO:0000256" key="2">
    <source>
        <dbReference type="ARBA" id="ARBA00023015"/>
    </source>
</evidence>
<dbReference type="CDD" id="cd08422">
    <property type="entry name" value="PBP2_CrgA_like"/>
    <property type="match status" value="1"/>
</dbReference>
<organism evidence="6 7">
    <name type="scientific">Kordiimonas pumila</name>
    <dbReference type="NCBI Taxonomy" id="2161677"/>
    <lineage>
        <taxon>Bacteria</taxon>
        <taxon>Pseudomonadati</taxon>
        <taxon>Pseudomonadota</taxon>
        <taxon>Alphaproteobacteria</taxon>
        <taxon>Kordiimonadales</taxon>
        <taxon>Kordiimonadaceae</taxon>
        <taxon>Kordiimonas</taxon>
    </lineage>
</organism>
<dbReference type="EMBL" id="JBHRSL010000009">
    <property type="protein sequence ID" value="MFC3052111.1"/>
    <property type="molecule type" value="Genomic_DNA"/>
</dbReference>
<keyword evidence="2" id="KW-0805">Transcription regulation</keyword>
<dbReference type="SUPFAM" id="SSF53850">
    <property type="entry name" value="Periplasmic binding protein-like II"/>
    <property type="match status" value="1"/>
</dbReference>
<dbReference type="InterPro" id="IPR036388">
    <property type="entry name" value="WH-like_DNA-bd_sf"/>
</dbReference>
<evidence type="ECO:0000256" key="4">
    <source>
        <dbReference type="ARBA" id="ARBA00023163"/>
    </source>
</evidence>